<evidence type="ECO:0000259" key="10">
    <source>
        <dbReference type="PROSITE" id="PS50011"/>
    </source>
</evidence>
<evidence type="ECO:0000256" key="2">
    <source>
        <dbReference type="ARBA" id="ARBA00012513"/>
    </source>
</evidence>
<evidence type="ECO:0000313" key="12">
    <source>
        <dbReference type="EMBL" id="KAB7501920.1"/>
    </source>
</evidence>
<dbReference type="Pfam" id="PF03607">
    <property type="entry name" value="DCX"/>
    <property type="match status" value="2"/>
</dbReference>
<dbReference type="PROSITE" id="PS00107">
    <property type="entry name" value="PROTEIN_KINASE_ATP"/>
    <property type="match status" value="1"/>
</dbReference>
<dbReference type="SMART" id="SM00220">
    <property type="entry name" value="S_TKc"/>
    <property type="match status" value="1"/>
</dbReference>
<dbReference type="Gene3D" id="3.30.200.20">
    <property type="entry name" value="Phosphorylase Kinase, domain 1"/>
    <property type="match status" value="2"/>
</dbReference>
<dbReference type="InterPro" id="IPR000719">
    <property type="entry name" value="Prot_kinase_dom"/>
</dbReference>
<evidence type="ECO:0000256" key="5">
    <source>
        <dbReference type="ARBA" id="ARBA00031092"/>
    </source>
</evidence>
<dbReference type="EMBL" id="SEYY01009092">
    <property type="protein sequence ID" value="KAB7501920.1"/>
    <property type="molecule type" value="Genomic_DNA"/>
</dbReference>
<feature type="domain" description="Protein kinase" evidence="10">
    <location>
        <begin position="370"/>
        <end position="710"/>
    </location>
</feature>
<dbReference type="InterPro" id="IPR008271">
    <property type="entry name" value="Ser/Thr_kinase_AS"/>
</dbReference>
<evidence type="ECO:0000313" key="13">
    <source>
        <dbReference type="Proteomes" id="UP000326759"/>
    </source>
</evidence>
<comment type="similarity">
    <text evidence="1">Belongs to the protein kinase superfamily. CAMK Ser/Thr protein kinase family. CaMK subfamily.</text>
</comment>
<dbReference type="InterPro" id="IPR011009">
    <property type="entry name" value="Kinase-like_dom_sf"/>
</dbReference>
<dbReference type="OrthoDB" id="1738954at2759"/>
<evidence type="ECO:0000259" key="11">
    <source>
        <dbReference type="PROSITE" id="PS50309"/>
    </source>
</evidence>
<dbReference type="SUPFAM" id="SSF89837">
    <property type="entry name" value="Doublecortin (DC)"/>
    <property type="match status" value="2"/>
</dbReference>
<evidence type="ECO:0000256" key="8">
    <source>
        <dbReference type="PROSITE-ProRule" id="PRU10141"/>
    </source>
</evidence>
<protein>
    <recommendedName>
        <fullName evidence="2">non-specific serine/threonine protein kinase</fullName>
        <ecNumber evidence="2">2.7.11.1</ecNumber>
    </recommendedName>
    <alternativeName>
        <fullName evidence="5">Doublecortin-like and CAM kinase-like protein</fullName>
    </alternativeName>
</protein>
<evidence type="ECO:0000256" key="7">
    <source>
        <dbReference type="ARBA" id="ARBA00048679"/>
    </source>
</evidence>
<sequence length="718" mass="81849">MSKTNSIEDSQEHCSNLKPTSSSGQSDSLNGRDRISPVGSRTSLTKFCEERRAKRCRFYRNGDAFFPGIIISVGGDRHRTWEALLEDLTRVLNHPQHLASGVRHIFNLEGGKVFSLASLLEGKEYIASSTELFKNINYTNVKLPLWKFQTKRKEALHIKPTCKVNSASLLSHSTSSPFSNSLSPLSYDKNNLKPKLITIIRNGVRPRKPFRFILNNKTARSFDQILNEVTLLIKLDSGAVRKMFSINGKQVTKLEDFFEEETLFIAYGSERHFCDDFELDSDECKSIQPLMKGSLSPQRHRRMASPQPRGRPISPLAVFDGSGSLPRTPRSRRLRNTHKRVSGSLETNHNGHVSVELPQEIYPFEINSRYLVGQILGDGNFAVVRYCMNRETKMEYALKIISKGKCSGKEHMIESEVSILRRFLPVFNKWIGLFKSLNKGDLFDVIASVTKYTESKASSMLKDLVSALHYLHQRNIVHRDIKPKICHPEHMYPSYDTFKISHPNIVSLIEEYESRDYLYLVMELVRGGDLFDAIASATKYTESEASSMLKDLVSALHYLHQRNIVHRDIKPENLLVRNILCRLIVQFHVLENLLRDFGLAVEVTEPLHTVCGTPTYVAPEILAETGYGLKVDIWAAGVITYILLCGFPPFVSATNNQEELFDQILHGYYKFHSPYWDDISLPAKELIVRMIKVDTEERFTASQVLNHIWVAVSNTTKF</sequence>
<dbReference type="PROSITE" id="PS50309">
    <property type="entry name" value="DC"/>
    <property type="match status" value="2"/>
</dbReference>
<feature type="region of interest" description="Disordered" evidence="9">
    <location>
        <begin position="295"/>
        <end position="350"/>
    </location>
</feature>
<accession>A0A5N5TAA7</accession>
<evidence type="ECO:0000256" key="9">
    <source>
        <dbReference type="SAM" id="MobiDB-lite"/>
    </source>
</evidence>
<feature type="compositionally biased region" description="Polar residues" evidence="9">
    <location>
        <begin position="1"/>
        <end position="29"/>
    </location>
</feature>
<keyword evidence="12" id="KW-0808">Transferase</keyword>
<dbReference type="PANTHER" id="PTHR24347">
    <property type="entry name" value="SERINE/THREONINE-PROTEIN KINASE"/>
    <property type="match status" value="1"/>
</dbReference>
<name>A0A5N5TAA7_9CRUS</name>
<dbReference type="EC" id="2.7.11.1" evidence="2"/>
<dbReference type="GO" id="GO:0035556">
    <property type="term" value="P:intracellular signal transduction"/>
    <property type="evidence" value="ECO:0007669"/>
    <property type="project" value="InterPro"/>
</dbReference>
<keyword evidence="3 8" id="KW-0547">Nucleotide-binding</keyword>
<dbReference type="PROSITE" id="PS50011">
    <property type="entry name" value="PROTEIN_KINASE_DOM"/>
    <property type="match status" value="1"/>
</dbReference>
<keyword evidence="12" id="KW-0418">Kinase</keyword>
<keyword evidence="13" id="KW-1185">Reference proteome</keyword>
<dbReference type="Pfam" id="PF00069">
    <property type="entry name" value="Pkinase"/>
    <property type="match status" value="2"/>
</dbReference>
<evidence type="ECO:0000256" key="1">
    <source>
        <dbReference type="ARBA" id="ARBA00005354"/>
    </source>
</evidence>
<feature type="domain" description="Doublecortin" evidence="11">
    <location>
        <begin position="195"/>
        <end position="271"/>
    </location>
</feature>
<dbReference type="GO" id="GO:0005524">
    <property type="term" value="F:ATP binding"/>
    <property type="evidence" value="ECO:0007669"/>
    <property type="project" value="UniProtKB-UniRule"/>
</dbReference>
<dbReference type="SUPFAM" id="SSF56112">
    <property type="entry name" value="Protein kinase-like (PK-like)"/>
    <property type="match status" value="2"/>
</dbReference>
<feature type="region of interest" description="Disordered" evidence="9">
    <location>
        <begin position="1"/>
        <end position="38"/>
    </location>
</feature>
<dbReference type="InterPro" id="IPR003533">
    <property type="entry name" value="Doublecortin_dom"/>
</dbReference>
<dbReference type="Gene3D" id="1.10.510.10">
    <property type="entry name" value="Transferase(Phosphotransferase) domain 1"/>
    <property type="match status" value="2"/>
</dbReference>
<comment type="catalytic activity">
    <reaction evidence="6">
        <text>L-threonyl-[protein] + ATP = O-phospho-L-threonyl-[protein] + ADP + H(+)</text>
        <dbReference type="Rhea" id="RHEA:46608"/>
        <dbReference type="Rhea" id="RHEA-COMP:11060"/>
        <dbReference type="Rhea" id="RHEA-COMP:11605"/>
        <dbReference type="ChEBI" id="CHEBI:15378"/>
        <dbReference type="ChEBI" id="CHEBI:30013"/>
        <dbReference type="ChEBI" id="CHEBI:30616"/>
        <dbReference type="ChEBI" id="CHEBI:61977"/>
        <dbReference type="ChEBI" id="CHEBI:456216"/>
        <dbReference type="EC" id="2.7.11.1"/>
    </reaction>
</comment>
<dbReference type="InterPro" id="IPR017441">
    <property type="entry name" value="Protein_kinase_ATP_BS"/>
</dbReference>
<gene>
    <name evidence="12" type="primary">DCLK1</name>
    <name evidence="12" type="ORF">Anas_12129</name>
</gene>
<comment type="catalytic activity">
    <reaction evidence="7">
        <text>L-seryl-[protein] + ATP = O-phospho-L-seryl-[protein] + ADP + H(+)</text>
        <dbReference type="Rhea" id="RHEA:17989"/>
        <dbReference type="Rhea" id="RHEA-COMP:9863"/>
        <dbReference type="Rhea" id="RHEA-COMP:11604"/>
        <dbReference type="ChEBI" id="CHEBI:15378"/>
        <dbReference type="ChEBI" id="CHEBI:29999"/>
        <dbReference type="ChEBI" id="CHEBI:30616"/>
        <dbReference type="ChEBI" id="CHEBI:83421"/>
        <dbReference type="ChEBI" id="CHEBI:456216"/>
        <dbReference type="EC" id="2.7.11.1"/>
    </reaction>
</comment>
<reference evidence="12 13" key="1">
    <citation type="journal article" date="2019" name="PLoS Biol.">
        <title>Sex chromosomes control vertical transmission of feminizing Wolbachia symbionts in an isopod.</title>
        <authorList>
            <person name="Becking T."/>
            <person name="Chebbi M.A."/>
            <person name="Giraud I."/>
            <person name="Moumen B."/>
            <person name="Laverre T."/>
            <person name="Caubet Y."/>
            <person name="Peccoud J."/>
            <person name="Gilbert C."/>
            <person name="Cordaux R."/>
        </authorList>
    </citation>
    <scope>NUCLEOTIDE SEQUENCE [LARGE SCALE GENOMIC DNA]</scope>
    <source>
        <strain evidence="12">ANa2</strain>
        <tissue evidence="12">Whole body excluding digestive tract and cuticle</tissue>
    </source>
</reference>
<feature type="compositionally biased region" description="Basic residues" evidence="9">
    <location>
        <begin position="329"/>
        <end position="341"/>
    </location>
</feature>
<feature type="domain" description="Doublecortin" evidence="11">
    <location>
        <begin position="54"/>
        <end position="139"/>
    </location>
</feature>
<keyword evidence="4 8" id="KW-0067">ATP-binding</keyword>
<evidence type="ECO:0000256" key="6">
    <source>
        <dbReference type="ARBA" id="ARBA00047899"/>
    </source>
</evidence>
<dbReference type="InterPro" id="IPR036572">
    <property type="entry name" value="Doublecortin_dom_sf"/>
</dbReference>
<evidence type="ECO:0000256" key="3">
    <source>
        <dbReference type="ARBA" id="ARBA00022741"/>
    </source>
</evidence>
<dbReference type="FunFam" id="1.10.510.10:FF:000066">
    <property type="entry name" value="Serine/threonine-protein kinase DCLK1 isoform 2"/>
    <property type="match status" value="1"/>
</dbReference>
<organism evidence="12 13">
    <name type="scientific">Armadillidium nasatum</name>
    <dbReference type="NCBI Taxonomy" id="96803"/>
    <lineage>
        <taxon>Eukaryota</taxon>
        <taxon>Metazoa</taxon>
        <taxon>Ecdysozoa</taxon>
        <taxon>Arthropoda</taxon>
        <taxon>Crustacea</taxon>
        <taxon>Multicrustacea</taxon>
        <taxon>Malacostraca</taxon>
        <taxon>Eumalacostraca</taxon>
        <taxon>Peracarida</taxon>
        <taxon>Isopoda</taxon>
        <taxon>Oniscidea</taxon>
        <taxon>Crinocheta</taxon>
        <taxon>Armadillidiidae</taxon>
        <taxon>Armadillidium</taxon>
    </lineage>
</organism>
<dbReference type="PROSITE" id="PS00108">
    <property type="entry name" value="PROTEIN_KINASE_ST"/>
    <property type="match status" value="1"/>
</dbReference>
<proteinExistence type="inferred from homology"/>
<dbReference type="Gene3D" id="3.10.20.230">
    <property type="entry name" value="Doublecortin domain"/>
    <property type="match status" value="2"/>
</dbReference>
<evidence type="ECO:0000256" key="4">
    <source>
        <dbReference type="ARBA" id="ARBA00022840"/>
    </source>
</evidence>
<dbReference type="SMART" id="SM00537">
    <property type="entry name" value="DCX"/>
    <property type="match status" value="2"/>
</dbReference>
<comment type="caution">
    <text evidence="12">The sequence shown here is derived from an EMBL/GenBank/DDBJ whole genome shotgun (WGS) entry which is preliminary data.</text>
</comment>
<dbReference type="Proteomes" id="UP000326759">
    <property type="component" value="Unassembled WGS sequence"/>
</dbReference>
<dbReference type="GO" id="GO:0004674">
    <property type="term" value="F:protein serine/threonine kinase activity"/>
    <property type="evidence" value="ECO:0007669"/>
    <property type="project" value="UniProtKB-EC"/>
</dbReference>
<feature type="binding site" evidence="8">
    <location>
        <position position="399"/>
    </location>
    <ligand>
        <name>ATP</name>
        <dbReference type="ChEBI" id="CHEBI:30616"/>
    </ligand>
</feature>
<dbReference type="AlphaFoldDB" id="A0A5N5TAA7"/>